<evidence type="ECO:0000256" key="1">
    <source>
        <dbReference type="ARBA" id="ARBA00004177"/>
    </source>
</evidence>
<dbReference type="Pfam" id="PF09454">
    <property type="entry name" value="Vps23_core"/>
    <property type="match status" value="1"/>
</dbReference>
<dbReference type="PROSITE" id="PS51322">
    <property type="entry name" value="UEV"/>
    <property type="match status" value="1"/>
</dbReference>
<keyword evidence="6 8" id="KW-0175">Coiled coil</keyword>
<dbReference type="GO" id="GO:0015031">
    <property type="term" value="P:protein transport"/>
    <property type="evidence" value="ECO:0007669"/>
    <property type="project" value="UniProtKB-UniRule"/>
</dbReference>
<proteinExistence type="inferred from homology"/>
<evidence type="ECO:0000256" key="4">
    <source>
        <dbReference type="ARBA" id="ARBA00022753"/>
    </source>
</evidence>
<evidence type="ECO:0000313" key="11">
    <source>
        <dbReference type="Proteomes" id="UP001152795"/>
    </source>
</evidence>
<dbReference type="Gene3D" id="6.10.140.820">
    <property type="match status" value="1"/>
</dbReference>
<evidence type="ECO:0000256" key="2">
    <source>
        <dbReference type="ARBA" id="ARBA00009594"/>
    </source>
</evidence>
<feature type="compositionally biased region" description="Pro residues" evidence="9">
    <location>
        <begin position="186"/>
        <end position="212"/>
    </location>
</feature>
<dbReference type="PRINTS" id="PR01217">
    <property type="entry name" value="PRICHEXTENSN"/>
</dbReference>
<comment type="caution">
    <text evidence="10">The sequence shown here is derived from an EMBL/GenBank/DDBJ whole genome shotgun (WGS) entry which is preliminary data.</text>
</comment>
<dbReference type="CDD" id="cd11685">
    <property type="entry name" value="UEV_TSG101-like"/>
    <property type="match status" value="1"/>
</dbReference>
<dbReference type="PROSITE" id="PS51312">
    <property type="entry name" value="SB"/>
    <property type="match status" value="1"/>
</dbReference>
<dbReference type="InterPro" id="IPR017916">
    <property type="entry name" value="SB_dom"/>
</dbReference>
<reference evidence="10" key="1">
    <citation type="submission" date="2020-04" db="EMBL/GenBank/DDBJ databases">
        <authorList>
            <person name="Alioto T."/>
            <person name="Alioto T."/>
            <person name="Gomez Garrido J."/>
        </authorList>
    </citation>
    <scope>NUCLEOTIDE SEQUENCE</scope>
    <source>
        <strain evidence="10">A484AB</strain>
    </source>
</reference>
<comment type="subcellular location">
    <subcellularLocation>
        <location evidence="1">Endosome</location>
    </subcellularLocation>
</comment>
<feature type="compositionally biased region" description="Pro residues" evidence="9">
    <location>
        <begin position="148"/>
        <end position="162"/>
    </location>
</feature>
<comment type="similarity">
    <text evidence="2">Belongs to the ubiquitin-conjugating enzyme family. UEV subfamily.</text>
</comment>
<dbReference type="Gene3D" id="3.10.110.10">
    <property type="entry name" value="Ubiquitin Conjugating Enzyme"/>
    <property type="match status" value="1"/>
</dbReference>
<feature type="compositionally biased region" description="Polar residues" evidence="9">
    <location>
        <begin position="255"/>
        <end position="285"/>
    </location>
</feature>
<dbReference type="PANTHER" id="PTHR23306">
    <property type="entry name" value="TUMOR SUSCEPTIBILITY GENE 101 PROTEIN-RELATED"/>
    <property type="match status" value="1"/>
</dbReference>
<keyword evidence="5 7" id="KW-0653">Protein transport</keyword>
<evidence type="ECO:0000256" key="3">
    <source>
        <dbReference type="ARBA" id="ARBA00022448"/>
    </source>
</evidence>
<feature type="coiled-coil region" evidence="8">
    <location>
        <begin position="329"/>
        <end position="381"/>
    </location>
</feature>
<keyword evidence="4" id="KW-0967">Endosome</keyword>
<evidence type="ECO:0000256" key="6">
    <source>
        <dbReference type="ARBA" id="ARBA00023054"/>
    </source>
</evidence>
<organism evidence="10 11">
    <name type="scientific">Paramuricea clavata</name>
    <name type="common">Red gorgonian</name>
    <name type="synonym">Violescent sea-whip</name>
    <dbReference type="NCBI Taxonomy" id="317549"/>
    <lineage>
        <taxon>Eukaryota</taxon>
        <taxon>Metazoa</taxon>
        <taxon>Cnidaria</taxon>
        <taxon>Anthozoa</taxon>
        <taxon>Octocorallia</taxon>
        <taxon>Malacalcyonacea</taxon>
        <taxon>Plexauridae</taxon>
        <taxon>Paramuricea</taxon>
    </lineage>
</organism>
<dbReference type="EMBL" id="CACRXK020004526">
    <property type="protein sequence ID" value="CAB4003055.1"/>
    <property type="molecule type" value="Genomic_DNA"/>
</dbReference>
<dbReference type="GO" id="GO:0000813">
    <property type="term" value="C:ESCRT I complex"/>
    <property type="evidence" value="ECO:0007669"/>
    <property type="project" value="TreeGrafter"/>
</dbReference>
<evidence type="ECO:0000313" key="10">
    <source>
        <dbReference type="EMBL" id="CAB4003055.1"/>
    </source>
</evidence>
<evidence type="ECO:0000256" key="7">
    <source>
        <dbReference type="PROSITE-ProRule" id="PRU00644"/>
    </source>
</evidence>
<name>A0A7D9I8R4_PARCT</name>
<dbReference type="InterPro" id="IPR008883">
    <property type="entry name" value="UEV_N"/>
</dbReference>
<dbReference type="Pfam" id="PF05743">
    <property type="entry name" value="UEV"/>
    <property type="match status" value="1"/>
</dbReference>
<dbReference type="InterPro" id="IPR016135">
    <property type="entry name" value="UBQ-conjugating_enzyme/RWD"/>
</dbReference>
<evidence type="ECO:0000256" key="5">
    <source>
        <dbReference type="ARBA" id="ARBA00022927"/>
    </source>
</evidence>
<feature type="compositionally biased region" description="Pro residues" evidence="9">
    <location>
        <begin position="221"/>
        <end position="245"/>
    </location>
</feature>
<dbReference type="Proteomes" id="UP001152795">
    <property type="component" value="Unassembled WGS sequence"/>
</dbReference>
<evidence type="ECO:0000256" key="9">
    <source>
        <dbReference type="SAM" id="MobiDB-lite"/>
    </source>
</evidence>
<protein>
    <submittedName>
        <fullName evidence="10">Tumor susceptibility gene 101</fullName>
    </submittedName>
</protein>
<dbReference type="PANTHER" id="PTHR23306:SF3">
    <property type="entry name" value="TUMOR SUPPRESSOR PROTEIN 101"/>
    <property type="match status" value="1"/>
</dbReference>
<feature type="region of interest" description="Disordered" evidence="9">
    <location>
        <begin position="146"/>
        <end position="285"/>
    </location>
</feature>
<dbReference type="GO" id="GO:0043130">
    <property type="term" value="F:ubiquitin binding"/>
    <property type="evidence" value="ECO:0007669"/>
    <property type="project" value="TreeGrafter"/>
</dbReference>
<evidence type="ECO:0000256" key="8">
    <source>
        <dbReference type="SAM" id="Coils"/>
    </source>
</evidence>
<dbReference type="InterPro" id="IPR052070">
    <property type="entry name" value="ESCRT-I_UEV_domain"/>
</dbReference>
<accession>A0A7D9I8R4</accession>
<keyword evidence="3 7" id="KW-0813">Transport</keyword>
<dbReference type="SUPFAM" id="SSF140111">
    <property type="entry name" value="Endosomal sorting complex assembly domain"/>
    <property type="match status" value="1"/>
</dbReference>
<dbReference type="AlphaFoldDB" id="A0A7D9I8R4"/>
<dbReference type="InterPro" id="IPR037202">
    <property type="entry name" value="ESCRT_assembly_dom"/>
</dbReference>
<dbReference type="SUPFAM" id="SSF54495">
    <property type="entry name" value="UBC-like"/>
    <property type="match status" value="1"/>
</dbReference>
<gene>
    <name evidence="10" type="ORF">PACLA_8A001071</name>
</gene>
<dbReference type="OrthoDB" id="306304at2759"/>
<dbReference type="Gene3D" id="6.10.250.370">
    <property type="match status" value="1"/>
</dbReference>
<sequence>MANWDSFLRDKFNLKGYPNKSQALRDAKTALEQYTTLKPILKNCPLPGGHSKELVCLDGTIPVNYRGSTYNIPISIWLQEKHPYMAPFAHVVPTAEMEIKPGRHVDAHGRVYLPFLTEWKHPQSDLYSLIQMLCLIFAEQPPVFARSRPPPMPSHPQQPPTYPGYQSTPYPNNPLPQGFYQTGPPTQMPMPGMPQGPTQPNPPYPTTTPTLPPATGRSQPPSRPPPPSRLPPTSRPPQPSQPYPPQGGIRMPAMPQSNSPSYPSTQNYPPTTTASELSRTTQSSFKISPDMLRASLQSGVEDKIRRRLNEVFTQGQQEMETLKKTEYNLTEGRKKLENMIQQIEAEEAEVSKDIEILTQKNKEIEETVATLQQQSDKMNIDEAVVPTTPLYNQILELYAEENSLDDTMYYLGEALRREKIELDVFLKHVRSLSRKQFMSRALLQKARKTAGLSEL</sequence>
<dbReference type="GO" id="GO:0008333">
    <property type="term" value="P:endosome to lysosome transport"/>
    <property type="evidence" value="ECO:0007669"/>
    <property type="project" value="TreeGrafter"/>
</dbReference>
<keyword evidence="11" id="KW-1185">Reference proteome</keyword>